<dbReference type="EMBL" id="FMTB01000001">
    <property type="protein sequence ID" value="SCW07419.1"/>
    <property type="molecule type" value="Genomic_DNA"/>
</dbReference>
<evidence type="ECO:0000313" key="6">
    <source>
        <dbReference type="Proteomes" id="UP000182484"/>
    </source>
</evidence>
<name>A0AB74ENZ9_NEIGO</name>
<dbReference type="AlphaFoldDB" id="A0AB74ENZ9"/>
<evidence type="ECO:0000256" key="2">
    <source>
        <dbReference type="ARBA" id="ARBA00022603"/>
    </source>
</evidence>
<protein>
    <submittedName>
        <fullName evidence="5">Twin-argninine leader-binding protein DmsD</fullName>
    </submittedName>
</protein>
<comment type="similarity">
    <text evidence="1">Belongs to the N(4)/N(6)-methyltransferase family.</text>
</comment>
<dbReference type="RefSeq" id="WP_071204932.1">
    <property type="nucleotide sequence ID" value="NZ_AP023067.1"/>
</dbReference>
<dbReference type="PROSITE" id="PS00092">
    <property type="entry name" value="N6_MTASE"/>
    <property type="match status" value="1"/>
</dbReference>
<dbReference type="SUPFAM" id="SSF53335">
    <property type="entry name" value="S-adenosyl-L-methionine-dependent methyltransferases"/>
    <property type="match status" value="1"/>
</dbReference>
<accession>A0AB74ENZ9</accession>
<organism evidence="5 6">
    <name type="scientific">Neisseria gonorrhoeae</name>
    <dbReference type="NCBI Taxonomy" id="485"/>
    <lineage>
        <taxon>Bacteria</taxon>
        <taxon>Pseudomonadati</taxon>
        <taxon>Pseudomonadota</taxon>
        <taxon>Betaproteobacteria</taxon>
        <taxon>Neisseriales</taxon>
        <taxon>Neisseriaceae</taxon>
        <taxon>Neisseria</taxon>
    </lineage>
</organism>
<evidence type="ECO:0000313" key="5">
    <source>
        <dbReference type="EMBL" id="SCW07419.1"/>
    </source>
</evidence>
<keyword evidence="2" id="KW-0489">Methyltransferase</keyword>
<proteinExistence type="inferred from homology"/>
<dbReference type="GO" id="GO:0003677">
    <property type="term" value="F:DNA binding"/>
    <property type="evidence" value="ECO:0007669"/>
    <property type="project" value="InterPro"/>
</dbReference>
<dbReference type="InterPro" id="IPR002941">
    <property type="entry name" value="DNA_methylase_N4/N6"/>
</dbReference>
<evidence type="ECO:0000259" key="4">
    <source>
        <dbReference type="Pfam" id="PF01555"/>
    </source>
</evidence>
<dbReference type="Proteomes" id="UP000182484">
    <property type="component" value="Unassembled WGS sequence"/>
</dbReference>
<dbReference type="GO" id="GO:0008170">
    <property type="term" value="F:N-methyltransferase activity"/>
    <property type="evidence" value="ECO:0007669"/>
    <property type="project" value="InterPro"/>
</dbReference>
<gene>
    <name evidence="5" type="ORF">ESCNG_10119</name>
</gene>
<evidence type="ECO:0000256" key="1">
    <source>
        <dbReference type="ARBA" id="ARBA00006594"/>
    </source>
</evidence>
<evidence type="ECO:0000256" key="3">
    <source>
        <dbReference type="ARBA" id="ARBA00022679"/>
    </source>
</evidence>
<reference evidence="5 6" key="1">
    <citation type="submission" date="2016-09" db="EMBL/GenBank/DDBJ databases">
        <authorList>
            <person name="Kumanski S."/>
            <person name="Beatrice B."/>
        </authorList>
    </citation>
    <scope>NUCLEOTIDE SEQUENCE [LARGE SCALE GENOMIC DNA]</scope>
    <source>
        <strain evidence="5">Mankind</strain>
    </source>
</reference>
<dbReference type="InterPro" id="IPR002052">
    <property type="entry name" value="DNA_methylase_N6_adenine_CS"/>
</dbReference>
<sequence length="129" mass="15393">MIYIDPPYNTETDSFAYNDKFSHSTWLTFMKNRLEIAKELLKDDGLIFVQCDDKEQAYLKVLLDETFTRENFINCIAVKMSEPSGNKMAHTSHRLPKIKEYILIYKNKNIKLNPIREQKSEWDNEYNIF</sequence>
<dbReference type="InterPro" id="IPR029063">
    <property type="entry name" value="SAM-dependent_MTases_sf"/>
</dbReference>
<dbReference type="GO" id="GO:0032259">
    <property type="term" value="P:methylation"/>
    <property type="evidence" value="ECO:0007669"/>
    <property type="project" value="UniProtKB-KW"/>
</dbReference>
<comment type="caution">
    <text evidence="5">The sequence shown here is derived from an EMBL/GenBank/DDBJ whole genome shotgun (WGS) entry which is preliminary data.</text>
</comment>
<dbReference type="Pfam" id="PF01555">
    <property type="entry name" value="N6_N4_Mtase"/>
    <property type="match status" value="1"/>
</dbReference>
<keyword evidence="3" id="KW-0808">Transferase</keyword>
<dbReference type="Gene3D" id="3.40.50.150">
    <property type="entry name" value="Vaccinia Virus protein VP39"/>
    <property type="match status" value="1"/>
</dbReference>
<feature type="domain" description="DNA methylase N-4/N-6" evidence="4">
    <location>
        <begin position="1"/>
        <end position="126"/>
    </location>
</feature>